<dbReference type="Pfam" id="PF06884">
    <property type="entry name" value="DUF1264"/>
    <property type="match status" value="1"/>
</dbReference>
<organism evidence="2 3">
    <name type="scientific">Meripilus lineatus</name>
    <dbReference type="NCBI Taxonomy" id="2056292"/>
    <lineage>
        <taxon>Eukaryota</taxon>
        <taxon>Fungi</taxon>
        <taxon>Dikarya</taxon>
        <taxon>Basidiomycota</taxon>
        <taxon>Agaricomycotina</taxon>
        <taxon>Agaricomycetes</taxon>
        <taxon>Polyporales</taxon>
        <taxon>Meripilaceae</taxon>
        <taxon>Meripilus</taxon>
    </lineage>
</organism>
<sequence>MDIERKRASYHSDTYVAAGSAMMSFNPIKAIHQHLCAFHVYALPQEEKKYWHSHQYEVESGLLQLHVKNLVPGMAISVVLLRDERSNDSFGTADIASFTDTAEQPAMLELQQTYGKTIHTWAIDQYPDLPLGPPSLMMSYTGDGQGPPPDMAEARDAHCGMDTEAKRRLRAGYLPHYEKVTGSDEWERTGQSVTFEAVESEIRQ</sequence>
<proteinExistence type="inferred from homology"/>
<dbReference type="PANTHER" id="PTHR31360:SF0">
    <property type="entry name" value="OIL BODY-ASSOCIATED PROTEIN 1B"/>
    <property type="match status" value="1"/>
</dbReference>
<evidence type="ECO:0000313" key="2">
    <source>
        <dbReference type="EMBL" id="KAJ3481801.1"/>
    </source>
</evidence>
<accession>A0AAD5V424</accession>
<comment type="similarity">
    <text evidence="1">Belongs to the OBAP family.</text>
</comment>
<gene>
    <name evidence="2" type="ORF">NLI96_g7420</name>
</gene>
<dbReference type="Proteomes" id="UP001212997">
    <property type="component" value="Unassembled WGS sequence"/>
</dbReference>
<evidence type="ECO:0000256" key="1">
    <source>
        <dbReference type="ARBA" id="ARBA00009740"/>
    </source>
</evidence>
<reference evidence="2" key="1">
    <citation type="submission" date="2022-07" db="EMBL/GenBank/DDBJ databases">
        <title>Genome Sequence of Physisporinus lineatus.</title>
        <authorList>
            <person name="Buettner E."/>
        </authorList>
    </citation>
    <scope>NUCLEOTIDE SEQUENCE</scope>
    <source>
        <strain evidence="2">VT162</strain>
    </source>
</reference>
<dbReference type="AlphaFoldDB" id="A0AAD5V424"/>
<dbReference type="PANTHER" id="PTHR31360">
    <property type="match status" value="1"/>
</dbReference>
<dbReference type="EMBL" id="JANAWD010000303">
    <property type="protein sequence ID" value="KAJ3481801.1"/>
    <property type="molecule type" value="Genomic_DNA"/>
</dbReference>
<comment type="caution">
    <text evidence="2">The sequence shown here is derived from an EMBL/GenBank/DDBJ whole genome shotgun (WGS) entry which is preliminary data.</text>
</comment>
<dbReference type="InterPro" id="IPR010686">
    <property type="entry name" value="OBAP-like"/>
</dbReference>
<name>A0AAD5V424_9APHY</name>
<protein>
    <submittedName>
        <fullName evidence="2">Uncharacterized protein</fullName>
    </submittedName>
</protein>
<keyword evidence="3" id="KW-1185">Reference proteome</keyword>
<evidence type="ECO:0000313" key="3">
    <source>
        <dbReference type="Proteomes" id="UP001212997"/>
    </source>
</evidence>